<accession>A0A5B8R3L4</accession>
<protein>
    <submittedName>
        <fullName evidence="1">Transcriptional regulator</fullName>
    </submittedName>
</protein>
<reference evidence="1" key="1">
    <citation type="journal article" date="2019" name="Ecotoxicol. Environ. Saf.">
        <title>Microbial characterization of heavy metal resistant bacterial strains isolated from an electroplating wastewater treatment plant.</title>
        <authorList>
            <person name="Cai X."/>
            <person name="Zheng X."/>
            <person name="Zhang D."/>
            <person name="Iqbal W."/>
            <person name="Liu C."/>
            <person name="Yang B."/>
            <person name="Zhao X."/>
            <person name="Lu X."/>
            <person name="Mao Y."/>
        </authorList>
    </citation>
    <scope>NUCLEOTIDE SEQUENCE [LARGE SCALE GENOMIC DNA]</scope>
    <source>
        <strain evidence="1">Ni1-3</strain>
    </source>
</reference>
<organism evidence="1">
    <name type="scientific">Shewanella decolorationis</name>
    <dbReference type="NCBI Taxonomy" id="256839"/>
    <lineage>
        <taxon>Bacteria</taxon>
        <taxon>Pseudomonadati</taxon>
        <taxon>Pseudomonadota</taxon>
        <taxon>Gammaproteobacteria</taxon>
        <taxon>Alteromonadales</taxon>
        <taxon>Shewanellaceae</taxon>
        <taxon>Shewanella</taxon>
    </lineage>
</organism>
<proteinExistence type="predicted"/>
<sequence length="46" mass="5246">MSEADYNIALKRIETLFHAVPNTPEGDELEALISFVNAYEDLNYPM</sequence>
<dbReference type="EMBL" id="CP031775">
    <property type="protein sequence ID" value="QDZ93335.1"/>
    <property type="molecule type" value="Genomic_DNA"/>
</dbReference>
<name>A0A5B8R3L4_9GAMM</name>
<dbReference type="AlphaFoldDB" id="A0A5B8R3L4"/>
<evidence type="ECO:0000313" key="1">
    <source>
        <dbReference type="EMBL" id="QDZ93335.1"/>
    </source>
</evidence>
<gene>
    <name evidence="1" type="ORF">D0436_21170</name>
</gene>